<keyword evidence="5" id="KW-0949">S-adenosyl-L-methionine</keyword>
<dbReference type="AlphaFoldDB" id="A0A063Y6F9"/>
<dbReference type="Pfam" id="PF02384">
    <property type="entry name" value="N6_Mtase"/>
    <property type="match status" value="1"/>
</dbReference>
<dbReference type="GO" id="GO:0009307">
    <property type="term" value="P:DNA restriction-modification system"/>
    <property type="evidence" value="ECO:0007669"/>
    <property type="project" value="UniProtKB-KW"/>
</dbReference>
<keyword evidence="6" id="KW-0680">Restriction system</keyword>
<dbReference type="EMBL" id="JMSZ01000016">
    <property type="protein sequence ID" value="KDE40745.1"/>
    <property type="molecule type" value="Genomic_DNA"/>
</dbReference>
<keyword evidence="4 10" id="KW-0808">Transferase</keyword>
<evidence type="ECO:0000256" key="7">
    <source>
        <dbReference type="ARBA" id="ARBA00047942"/>
    </source>
</evidence>
<feature type="domain" description="N6 adenine-specific DNA methyltransferase N-terminal" evidence="9">
    <location>
        <begin position="6"/>
        <end position="146"/>
    </location>
</feature>
<gene>
    <name evidence="10" type="ORF">ADINL_1337</name>
</gene>
<evidence type="ECO:0000259" key="9">
    <source>
        <dbReference type="Pfam" id="PF12161"/>
    </source>
</evidence>
<feature type="domain" description="DNA methylase adenine-specific" evidence="8">
    <location>
        <begin position="154"/>
        <end position="516"/>
    </location>
</feature>
<dbReference type="PATRIC" id="fig|267850.7.peg.1332"/>
<dbReference type="InterPro" id="IPR051537">
    <property type="entry name" value="DNA_Adenine_Mtase"/>
</dbReference>
<dbReference type="PROSITE" id="PS00092">
    <property type="entry name" value="N6_MTASE"/>
    <property type="match status" value="1"/>
</dbReference>
<comment type="catalytic activity">
    <reaction evidence="7">
        <text>a 2'-deoxyadenosine in DNA + S-adenosyl-L-methionine = an N(6)-methyl-2'-deoxyadenosine in DNA + S-adenosyl-L-homocysteine + H(+)</text>
        <dbReference type="Rhea" id="RHEA:15197"/>
        <dbReference type="Rhea" id="RHEA-COMP:12418"/>
        <dbReference type="Rhea" id="RHEA-COMP:12419"/>
        <dbReference type="ChEBI" id="CHEBI:15378"/>
        <dbReference type="ChEBI" id="CHEBI:57856"/>
        <dbReference type="ChEBI" id="CHEBI:59789"/>
        <dbReference type="ChEBI" id="CHEBI:90615"/>
        <dbReference type="ChEBI" id="CHEBI:90616"/>
        <dbReference type="EC" id="2.1.1.72"/>
    </reaction>
</comment>
<dbReference type="PANTHER" id="PTHR42933">
    <property type="entry name" value="SLR6095 PROTEIN"/>
    <property type="match status" value="1"/>
</dbReference>
<name>A0A063Y6F9_9GAMM</name>
<comment type="caution">
    <text evidence="10">The sequence shown here is derived from an EMBL/GenBank/DDBJ whole genome shotgun (WGS) entry which is preliminary data.</text>
</comment>
<dbReference type="EC" id="2.1.1.72" evidence="2"/>
<accession>A0A063Y6F9</accession>
<dbReference type="InterPro" id="IPR002052">
    <property type="entry name" value="DNA_methylase_N6_adenine_CS"/>
</dbReference>
<evidence type="ECO:0000256" key="4">
    <source>
        <dbReference type="ARBA" id="ARBA00022679"/>
    </source>
</evidence>
<keyword evidence="11" id="KW-1185">Reference proteome</keyword>
<dbReference type="SUPFAM" id="SSF53335">
    <property type="entry name" value="S-adenosyl-L-methionine-dependent methyltransferases"/>
    <property type="match status" value="1"/>
</dbReference>
<dbReference type="Proteomes" id="UP000027318">
    <property type="component" value="Unassembled WGS sequence"/>
</dbReference>
<reference evidence="10 11" key="1">
    <citation type="journal article" date="2005" name="Int. J. Syst. Evol. Microbiol.">
        <title>Nitrincola lacisaponensis gen. nov., sp. nov., a novel alkaliphilic bacterium isolated from an alkaline, saline lake.</title>
        <authorList>
            <person name="Dimitriu P.A."/>
            <person name="Shukla S.K."/>
            <person name="Conradt J."/>
            <person name="Marquez M.C."/>
            <person name="Ventosa A."/>
            <person name="Maglia A."/>
            <person name="Peyton B.M."/>
            <person name="Pinkart H.C."/>
            <person name="Mormile M.R."/>
        </authorList>
    </citation>
    <scope>NUCLEOTIDE SEQUENCE [LARGE SCALE GENOMIC DNA]</scope>
    <source>
        <strain evidence="10 11">4CA</strain>
    </source>
</reference>
<dbReference type="PRINTS" id="PR00507">
    <property type="entry name" value="N12N6MTFRASE"/>
</dbReference>
<dbReference type="GO" id="GO:0032259">
    <property type="term" value="P:methylation"/>
    <property type="evidence" value="ECO:0007669"/>
    <property type="project" value="UniProtKB-KW"/>
</dbReference>
<evidence type="ECO:0000256" key="1">
    <source>
        <dbReference type="ARBA" id="ARBA00006594"/>
    </source>
</evidence>
<evidence type="ECO:0000259" key="8">
    <source>
        <dbReference type="Pfam" id="PF02384"/>
    </source>
</evidence>
<dbReference type="STRING" id="267850.ADINL_1337"/>
<dbReference type="GO" id="GO:0008170">
    <property type="term" value="F:N-methyltransferase activity"/>
    <property type="evidence" value="ECO:0007669"/>
    <property type="project" value="InterPro"/>
</dbReference>
<proteinExistence type="inferred from homology"/>
<dbReference type="GO" id="GO:0003677">
    <property type="term" value="F:DNA binding"/>
    <property type="evidence" value="ECO:0007669"/>
    <property type="project" value="InterPro"/>
</dbReference>
<comment type="similarity">
    <text evidence="1">Belongs to the N(4)/N(6)-methyltransferase family.</text>
</comment>
<evidence type="ECO:0000256" key="3">
    <source>
        <dbReference type="ARBA" id="ARBA00022603"/>
    </source>
</evidence>
<keyword evidence="3 10" id="KW-0489">Methyltransferase</keyword>
<dbReference type="Gene3D" id="1.20.1260.30">
    <property type="match status" value="1"/>
</dbReference>
<dbReference type="PANTHER" id="PTHR42933:SF3">
    <property type="entry name" value="TYPE I RESTRICTION ENZYME MJAVIII METHYLASE SUBUNIT"/>
    <property type="match status" value="1"/>
</dbReference>
<organism evidence="10 11">
    <name type="scientific">Nitrincola lacisaponensis</name>
    <dbReference type="NCBI Taxonomy" id="267850"/>
    <lineage>
        <taxon>Bacteria</taxon>
        <taxon>Pseudomonadati</taxon>
        <taxon>Pseudomonadota</taxon>
        <taxon>Gammaproteobacteria</taxon>
        <taxon>Oceanospirillales</taxon>
        <taxon>Oceanospirillaceae</taxon>
        <taxon>Nitrincola</taxon>
    </lineage>
</organism>
<dbReference type="InterPro" id="IPR003356">
    <property type="entry name" value="DNA_methylase_A-5"/>
</dbReference>
<dbReference type="InterPro" id="IPR022749">
    <property type="entry name" value="D12N6_MeTrfase_N"/>
</dbReference>
<evidence type="ECO:0000256" key="2">
    <source>
        <dbReference type="ARBA" id="ARBA00011900"/>
    </source>
</evidence>
<dbReference type="Gene3D" id="3.40.50.150">
    <property type="entry name" value="Vaccinia Virus protein VP39"/>
    <property type="match status" value="1"/>
</dbReference>
<dbReference type="GO" id="GO:0009007">
    <property type="term" value="F:site-specific DNA-methyltransferase (adenine-specific) activity"/>
    <property type="evidence" value="ECO:0007669"/>
    <property type="project" value="UniProtKB-EC"/>
</dbReference>
<sequence length="547" mass="61606">MLTGKIRNDIDKLWEKFWTGGITNPLTVIEQISYLMFARMLDMQEETAERKASRTGKDFDRLFPNTPEGQLLRWKNFKNLSGKELHSHLKQQVFPFFATLGEISEQKDGLGEEGSAKQALGHIGEYMQDADLEIKNESVLVSAIEMVDALPLTQSDVKGDIYEYLLSKLTTAGINGQFRTPRHIIDAMIELMDPQPDEMVCDPSCGTAGFLARTMEYLNKKYSSAHGTFTDEDGNIHYSGDLLEPYREHISTQMFWGFDFDTTMLRVSSMNMALHGVNGANILYQDSLSKSIKENFPQQEENFFDVILANPPFKGSLDETNTNPDVLGLVKTKKTELLFVAHILRSLKLGGRAAVIVPDGVLFGSSKAHQQLRQELIENNQLEGIVSLPSGVFKPYAGVSTAILMFTKGGSTERVWFYDLQADGYSLDDKRTPLKGDNSNDLPDAIAQWKQYRKLVESNFDFNALGDAAQGSANPENAGAYFRDKTQKAFVVDAKDIASNKYDLSINRYKEVVYQQEEYEDPKVILQRLKGLEQEILADLDELEKML</sequence>
<dbReference type="InterPro" id="IPR038333">
    <property type="entry name" value="T1MK-like_N_sf"/>
</dbReference>
<evidence type="ECO:0000313" key="11">
    <source>
        <dbReference type="Proteomes" id="UP000027318"/>
    </source>
</evidence>
<evidence type="ECO:0000256" key="6">
    <source>
        <dbReference type="ARBA" id="ARBA00022747"/>
    </source>
</evidence>
<dbReference type="Pfam" id="PF12161">
    <property type="entry name" value="HsdM_N"/>
    <property type="match status" value="1"/>
</dbReference>
<protein>
    <recommendedName>
        <fullName evidence="2">site-specific DNA-methyltransferase (adenine-specific)</fullName>
        <ecNumber evidence="2">2.1.1.72</ecNumber>
    </recommendedName>
</protein>
<dbReference type="InterPro" id="IPR029063">
    <property type="entry name" value="SAM-dependent_MTases_sf"/>
</dbReference>
<dbReference type="RefSeq" id="WP_036545117.1">
    <property type="nucleotide sequence ID" value="NZ_JMSZ01000016.1"/>
</dbReference>
<evidence type="ECO:0000256" key="5">
    <source>
        <dbReference type="ARBA" id="ARBA00022691"/>
    </source>
</evidence>
<dbReference type="OrthoDB" id="9784823at2"/>
<evidence type="ECO:0000313" key="10">
    <source>
        <dbReference type="EMBL" id="KDE40745.1"/>
    </source>
</evidence>